<evidence type="ECO:0000256" key="4">
    <source>
        <dbReference type="ARBA" id="ARBA00022691"/>
    </source>
</evidence>
<dbReference type="GO" id="GO:0009007">
    <property type="term" value="F:site-specific DNA-methyltransferase (adenine-specific) activity"/>
    <property type="evidence" value="ECO:0007669"/>
    <property type="project" value="UniProtKB-EC"/>
</dbReference>
<dbReference type="PANTHER" id="PTHR33841:SF6">
    <property type="entry name" value="TYPE II METHYLTRANSFERASE M.HINDII"/>
    <property type="match status" value="1"/>
</dbReference>
<accession>K1T1U1</accession>
<keyword evidence="9" id="KW-0255">Endonuclease</keyword>
<dbReference type="Pfam" id="PF07669">
    <property type="entry name" value="Eco57I"/>
    <property type="match status" value="1"/>
</dbReference>
<keyword evidence="2" id="KW-0489">Methyltransferase</keyword>
<comment type="catalytic activity">
    <reaction evidence="7">
        <text>a 2'-deoxyadenosine in DNA + S-adenosyl-L-methionine = an N(6)-methyl-2'-deoxyadenosine in DNA + S-adenosyl-L-homocysteine + H(+)</text>
        <dbReference type="Rhea" id="RHEA:15197"/>
        <dbReference type="Rhea" id="RHEA-COMP:12418"/>
        <dbReference type="Rhea" id="RHEA-COMP:12419"/>
        <dbReference type="ChEBI" id="CHEBI:15378"/>
        <dbReference type="ChEBI" id="CHEBI:57856"/>
        <dbReference type="ChEBI" id="CHEBI:59789"/>
        <dbReference type="ChEBI" id="CHEBI:90615"/>
        <dbReference type="ChEBI" id="CHEBI:90616"/>
        <dbReference type="EC" id="2.1.1.72"/>
    </reaction>
</comment>
<evidence type="ECO:0000256" key="7">
    <source>
        <dbReference type="ARBA" id="ARBA00047942"/>
    </source>
</evidence>
<feature type="domain" description="Type II methyltransferase M.TaqI-like" evidence="8">
    <location>
        <begin position="99"/>
        <end position="206"/>
    </location>
</feature>
<dbReference type="InterPro" id="IPR002052">
    <property type="entry name" value="DNA_methylase_N6_adenine_CS"/>
</dbReference>
<keyword evidence="3" id="KW-0808">Transferase</keyword>
<proteinExistence type="predicted"/>
<comment type="caution">
    <text evidence="9">The sequence shown here is derived from an EMBL/GenBank/DDBJ whole genome shotgun (WGS) entry which is preliminary data.</text>
</comment>
<evidence type="ECO:0000256" key="6">
    <source>
        <dbReference type="ARBA" id="ARBA00023125"/>
    </source>
</evidence>
<dbReference type="Gene3D" id="3.40.50.150">
    <property type="entry name" value="Vaccinia Virus protein VP39"/>
    <property type="match status" value="1"/>
</dbReference>
<keyword evidence="6" id="KW-0238">DNA-binding</keyword>
<dbReference type="InterPro" id="IPR011639">
    <property type="entry name" value="MethylTrfase_TaqI-like_dom"/>
</dbReference>
<keyword evidence="5" id="KW-0680">Restriction system</keyword>
<dbReference type="GO" id="GO:0004519">
    <property type="term" value="F:endonuclease activity"/>
    <property type="evidence" value="ECO:0007669"/>
    <property type="project" value="UniProtKB-KW"/>
</dbReference>
<dbReference type="GO" id="GO:0009307">
    <property type="term" value="P:DNA restriction-modification system"/>
    <property type="evidence" value="ECO:0007669"/>
    <property type="project" value="UniProtKB-KW"/>
</dbReference>
<dbReference type="InterPro" id="IPR050953">
    <property type="entry name" value="N4_N6_ade-DNA_methylase"/>
</dbReference>
<protein>
    <recommendedName>
        <fullName evidence="1">site-specific DNA-methyltransferase (adenine-specific)</fullName>
        <ecNumber evidence="1">2.1.1.72</ecNumber>
    </recommendedName>
</protein>
<dbReference type="PANTHER" id="PTHR33841">
    <property type="entry name" value="DNA METHYLTRANSFERASE YEEA-RELATED"/>
    <property type="match status" value="1"/>
</dbReference>
<dbReference type="PRINTS" id="PR00507">
    <property type="entry name" value="N12N6MTFRASE"/>
</dbReference>
<evidence type="ECO:0000313" key="9">
    <source>
        <dbReference type="EMBL" id="EKC66877.1"/>
    </source>
</evidence>
<dbReference type="EC" id="2.1.1.72" evidence="1"/>
<evidence type="ECO:0000256" key="1">
    <source>
        <dbReference type="ARBA" id="ARBA00011900"/>
    </source>
</evidence>
<evidence type="ECO:0000256" key="3">
    <source>
        <dbReference type="ARBA" id="ARBA00022679"/>
    </source>
</evidence>
<evidence type="ECO:0000256" key="2">
    <source>
        <dbReference type="ARBA" id="ARBA00022603"/>
    </source>
</evidence>
<evidence type="ECO:0000256" key="5">
    <source>
        <dbReference type="ARBA" id="ARBA00022747"/>
    </source>
</evidence>
<reference evidence="9" key="1">
    <citation type="journal article" date="2013" name="Environ. Microbiol.">
        <title>Microbiota from the distal guts of lean and obese adolescents exhibit partial functional redundancy besides clear differences in community structure.</title>
        <authorList>
            <person name="Ferrer M."/>
            <person name="Ruiz A."/>
            <person name="Lanza F."/>
            <person name="Haange S.B."/>
            <person name="Oberbach A."/>
            <person name="Till H."/>
            <person name="Bargiela R."/>
            <person name="Campoy C."/>
            <person name="Segura M.T."/>
            <person name="Richter M."/>
            <person name="von Bergen M."/>
            <person name="Seifert J."/>
            <person name="Suarez A."/>
        </authorList>
    </citation>
    <scope>NUCLEOTIDE SEQUENCE</scope>
</reference>
<dbReference type="PROSITE" id="PS00092">
    <property type="entry name" value="N6_MTASE"/>
    <property type="match status" value="1"/>
</dbReference>
<dbReference type="GO" id="GO:0032259">
    <property type="term" value="P:methylation"/>
    <property type="evidence" value="ECO:0007669"/>
    <property type="project" value="UniProtKB-KW"/>
</dbReference>
<dbReference type="InterPro" id="IPR029063">
    <property type="entry name" value="SAM-dependent_MTases_sf"/>
</dbReference>
<dbReference type="AlphaFoldDB" id="K1T1U1"/>
<sequence>MADNISTGILSGLYEKVYNPDVLSCLANLSNDEVFTPPEIVNKMLDMLPQELFSSPDTKFLDPAVKTGVYLREIAKRLIKGLEAVIPDRQQRIDHIFKNQLYGIAITELTSLLSRRSLYCSKYANSAFSVTHFENADGNIRFKRIPHSFDKSGRCIFCGASETQYYRGEEREYYAYEWIHTLHPEEIFGMKFDVIISNPPYQLRDGGGTGSSAMPMYHEF</sequence>
<gene>
    <name evidence="9" type="ORF">LEA_09589</name>
</gene>
<keyword evidence="9" id="KW-0540">Nuclease</keyword>
<evidence type="ECO:0000259" key="8">
    <source>
        <dbReference type="Pfam" id="PF07669"/>
    </source>
</evidence>
<keyword evidence="9" id="KW-0378">Hydrolase</keyword>
<dbReference type="EMBL" id="AJWY01006430">
    <property type="protein sequence ID" value="EKC66877.1"/>
    <property type="molecule type" value="Genomic_DNA"/>
</dbReference>
<name>K1T1U1_9ZZZZ</name>
<feature type="non-terminal residue" evidence="9">
    <location>
        <position position="220"/>
    </location>
</feature>
<dbReference type="GO" id="GO:0003677">
    <property type="term" value="F:DNA binding"/>
    <property type="evidence" value="ECO:0007669"/>
    <property type="project" value="UniProtKB-KW"/>
</dbReference>
<keyword evidence="4" id="KW-0949">S-adenosyl-L-methionine</keyword>
<dbReference type="SUPFAM" id="SSF53335">
    <property type="entry name" value="S-adenosyl-L-methionine-dependent methyltransferases"/>
    <property type="match status" value="1"/>
</dbReference>
<organism evidence="9">
    <name type="scientific">human gut metagenome</name>
    <dbReference type="NCBI Taxonomy" id="408170"/>
    <lineage>
        <taxon>unclassified sequences</taxon>
        <taxon>metagenomes</taxon>
        <taxon>organismal metagenomes</taxon>
    </lineage>
</organism>